<reference evidence="1" key="1">
    <citation type="submission" date="2020-07" db="EMBL/GenBank/DDBJ databases">
        <title>Highly diverse flavobacterial phages as mortality factor during North Sea spring blooms.</title>
        <authorList>
            <person name="Bartlau N."/>
            <person name="Wichels A."/>
            <person name="Krohne G."/>
            <person name="Adriaenssens E.M."/>
            <person name="Heins A."/>
            <person name="Fuchs B.M."/>
            <person name="Amann R."/>
            <person name="Moraru C."/>
        </authorList>
    </citation>
    <scope>NUCLEOTIDE SEQUENCE</scope>
</reference>
<protein>
    <submittedName>
        <fullName evidence="1">Uncharacterized protein</fullName>
    </submittedName>
</protein>
<dbReference type="EMBL" id="MT732451">
    <property type="protein sequence ID" value="QQO97472.1"/>
    <property type="molecule type" value="Genomic_DNA"/>
</dbReference>
<proteinExistence type="predicted"/>
<name>A0A8E4XVE3_9CAUD</name>
<dbReference type="Proteomes" id="UP000693768">
    <property type="component" value="Segment"/>
</dbReference>
<gene>
    <name evidence="1" type="ORF">Molly1_175</name>
</gene>
<sequence>MKTLVAVIIVSLLCLGTKPENCNETIEILKQRIKVQQITNNTQKEMIRKRDSIIYVQDSLIVKLQSR</sequence>
<evidence type="ECO:0000313" key="1">
    <source>
        <dbReference type="EMBL" id="QQO97472.1"/>
    </source>
</evidence>
<keyword evidence="2" id="KW-1185">Reference proteome</keyword>
<organism evidence="1 2">
    <name type="scientific">Maribacter phage Molly_1</name>
    <dbReference type="NCBI Taxonomy" id="2745685"/>
    <lineage>
        <taxon>Viruses</taxon>
        <taxon>Duplodnaviria</taxon>
        <taxon>Heunggongvirae</taxon>
        <taxon>Uroviricota</taxon>
        <taxon>Caudoviricetes</taxon>
        <taxon>Molycolviridae</taxon>
        <taxon>Mollyvirus</taxon>
        <taxon>Mollyvirus molly</taxon>
    </lineage>
</organism>
<evidence type="ECO:0000313" key="2">
    <source>
        <dbReference type="Proteomes" id="UP000693768"/>
    </source>
</evidence>
<accession>A0A8E4XVE3</accession>